<evidence type="ECO:0000313" key="3">
    <source>
        <dbReference type="Proteomes" id="UP000244173"/>
    </source>
</evidence>
<protein>
    <submittedName>
        <fullName evidence="2">Uncharacterized protein</fullName>
    </submittedName>
</protein>
<dbReference type="EMBL" id="CP028519">
    <property type="protein sequence ID" value="AVY92885.1"/>
    <property type="molecule type" value="Genomic_DNA"/>
</dbReference>
<sequence length="79" mass="8785">MRWSELLTHADSGRLSHTKLWANIASASSTGMFIYQGIHDTLTSETWLIYLGLVGGYAAALRLIAAWRSRPRPQDPPTT</sequence>
<evidence type="ECO:0000313" key="2">
    <source>
        <dbReference type="EMBL" id="AVY92885.1"/>
    </source>
</evidence>
<keyword evidence="1" id="KW-0812">Transmembrane</keyword>
<name>A0A2U3THJ1_9NEIS</name>
<dbReference type="AlphaFoldDB" id="A0A2U3THJ1"/>
<dbReference type="OrthoDB" id="8602200at2"/>
<dbReference type="Proteomes" id="UP000244173">
    <property type="component" value="Chromosome"/>
</dbReference>
<reference evidence="2 3" key="1">
    <citation type="submission" date="2018-04" db="EMBL/GenBank/DDBJ databases">
        <title>Denitrifier Microvirgula.</title>
        <authorList>
            <person name="Anderson E."/>
            <person name="Jang J."/>
            <person name="Ishii S."/>
        </authorList>
    </citation>
    <scope>NUCLEOTIDE SEQUENCE [LARGE SCALE GENOMIC DNA]</scope>
    <source>
        <strain evidence="2 3">BE2.4</strain>
    </source>
</reference>
<dbReference type="RefSeq" id="WP_107888611.1">
    <property type="nucleotide sequence ID" value="NZ_CALFSO010000029.1"/>
</dbReference>
<keyword evidence="1" id="KW-1133">Transmembrane helix</keyword>
<feature type="transmembrane region" description="Helical" evidence="1">
    <location>
        <begin position="47"/>
        <end position="65"/>
    </location>
</feature>
<feature type="transmembrane region" description="Helical" evidence="1">
    <location>
        <begin position="20"/>
        <end position="35"/>
    </location>
</feature>
<organism evidence="2 3">
    <name type="scientific">Microvirgula aerodenitrificans</name>
    <dbReference type="NCBI Taxonomy" id="57480"/>
    <lineage>
        <taxon>Bacteria</taxon>
        <taxon>Pseudomonadati</taxon>
        <taxon>Pseudomonadota</taxon>
        <taxon>Betaproteobacteria</taxon>
        <taxon>Neisseriales</taxon>
        <taxon>Aquaspirillaceae</taxon>
        <taxon>Microvirgula</taxon>
    </lineage>
</organism>
<dbReference type="STRING" id="1122240.GCA_000620105_00986"/>
<proteinExistence type="predicted"/>
<keyword evidence="3" id="KW-1185">Reference proteome</keyword>
<keyword evidence="1" id="KW-0472">Membrane</keyword>
<evidence type="ECO:0000256" key="1">
    <source>
        <dbReference type="SAM" id="Phobius"/>
    </source>
</evidence>
<accession>A0A2U3THJ1</accession>
<gene>
    <name evidence="2" type="ORF">DAI18_01630</name>
</gene>
<dbReference type="KEGG" id="maer:DAI18_01630"/>